<proteinExistence type="predicted"/>
<name>A0ABT3SFB5_9MYCO</name>
<comment type="caution">
    <text evidence="2">The sequence shown here is derived from an EMBL/GenBank/DDBJ whole genome shotgun (WGS) entry which is preliminary data.</text>
</comment>
<sequence length="58" mass="6005">MKPFHAAVLATVLVAIVVIGFYVRCGYIVHVTGSTTGLPALGAAVARLINALQGQEPE</sequence>
<reference evidence="2 3" key="1">
    <citation type="submission" date="2022-11" db="EMBL/GenBank/DDBJ databases">
        <title>Mycobacterium sp. nov.</title>
        <authorList>
            <person name="Papic B."/>
            <person name="Spicic S."/>
            <person name="Duvnjak S."/>
        </authorList>
    </citation>
    <scope>NUCLEOTIDE SEQUENCE [LARGE SCALE GENOMIC DNA]</scope>
    <source>
        <strain evidence="2 3">CVI_P4</strain>
    </source>
</reference>
<dbReference type="Proteomes" id="UP001300745">
    <property type="component" value="Unassembled WGS sequence"/>
</dbReference>
<feature type="transmembrane region" description="Helical" evidence="1">
    <location>
        <begin position="6"/>
        <end position="23"/>
    </location>
</feature>
<evidence type="ECO:0000256" key="1">
    <source>
        <dbReference type="SAM" id="Phobius"/>
    </source>
</evidence>
<keyword evidence="1" id="KW-0812">Transmembrane</keyword>
<keyword evidence="3" id="KW-1185">Reference proteome</keyword>
<dbReference type="EMBL" id="JAPJDO010000012">
    <property type="protein sequence ID" value="MCX2938206.1"/>
    <property type="molecule type" value="Genomic_DNA"/>
</dbReference>
<accession>A0ABT3SFB5</accession>
<keyword evidence="1" id="KW-0472">Membrane</keyword>
<evidence type="ECO:0000313" key="2">
    <source>
        <dbReference type="EMBL" id="MCX2938206.1"/>
    </source>
</evidence>
<protein>
    <submittedName>
        <fullName evidence="2">Uncharacterized protein</fullName>
    </submittedName>
</protein>
<organism evidence="2 3">
    <name type="scientific">Mycobacterium pinniadriaticum</name>
    <dbReference type="NCBI Taxonomy" id="2994102"/>
    <lineage>
        <taxon>Bacteria</taxon>
        <taxon>Bacillati</taxon>
        <taxon>Actinomycetota</taxon>
        <taxon>Actinomycetes</taxon>
        <taxon>Mycobacteriales</taxon>
        <taxon>Mycobacteriaceae</taxon>
        <taxon>Mycobacterium</taxon>
    </lineage>
</organism>
<evidence type="ECO:0000313" key="3">
    <source>
        <dbReference type="Proteomes" id="UP001300745"/>
    </source>
</evidence>
<dbReference type="RefSeq" id="WP_265997860.1">
    <property type="nucleotide sequence ID" value="NZ_JAPJDN010000012.1"/>
</dbReference>
<keyword evidence="1" id="KW-1133">Transmembrane helix</keyword>
<gene>
    <name evidence="2" type="ORF">ORI27_15975</name>
</gene>